<dbReference type="Pfam" id="PF00005">
    <property type="entry name" value="ABC_tran"/>
    <property type="match status" value="1"/>
</dbReference>
<sequence>MTDTDLAIDVRHLAKRFGDRKVVKDLTLQVPVGQICGFLGANGSGKTTTIRMLCGLLTPDDGEGTCLGLDVRRDAMKLRTQVGYMTQKFSFYEDLTVAENLEFVARLYDIPNRDRAINEMLDRMGLVDRADQLAGQLSGGWKQRMALAACILHQPKLLLLDEPTAGVDPKARREFWDLIHEMAADGLTVLVSTHYMDEAERCHRIVYLADGRLIVQGSAEEVVAQAHISTWRATGHGVVEAAKLLRDAPGIESVAAFGQALHVSGTDRDAVAHALEPLQGRDDITVEETEPTLEDVFIHLLAASGTKTEHAA</sequence>
<organism evidence="4 5">
    <name type="scientific">Roseiterribacter gracilis</name>
    <dbReference type="NCBI Taxonomy" id="2812848"/>
    <lineage>
        <taxon>Bacteria</taxon>
        <taxon>Pseudomonadati</taxon>
        <taxon>Pseudomonadota</taxon>
        <taxon>Alphaproteobacteria</taxon>
        <taxon>Rhodospirillales</taxon>
        <taxon>Roseiterribacteraceae</taxon>
        <taxon>Roseiterribacter</taxon>
    </lineage>
</organism>
<reference evidence="4" key="1">
    <citation type="submission" date="2021-02" db="EMBL/GenBank/DDBJ databases">
        <title>Genome sequence of Rhodospirillales sp. strain TMPK1 isolated from soil.</title>
        <authorList>
            <person name="Nakai R."/>
            <person name="Kusada H."/>
            <person name="Tamaki H."/>
        </authorList>
    </citation>
    <scope>NUCLEOTIDE SEQUENCE</scope>
    <source>
        <strain evidence="4">TMPK1</strain>
    </source>
</reference>
<evidence type="ECO:0000256" key="1">
    <source>
        <dbReference type="ARBA" id="ARBA00022741"/>
    </source>
</evidence>
<dbReference type="CDD" id="cd03230">
    <property type="entry name" value="ABC_DR_subfamily_A"/>
    <property type="match status" value="1"/>
</dbReference>
<comment type="caution">
    <text evidence="4">The sequence shown here is derived from an EMBL/GenBank/DDBJ whole genome shotgun (WGS) entry which is preliminary data.</text>
</comment>
<gene>
    <name evidence="4" type="ORF">TMPK1_10800</name>
</gene>
<proteinExistence type="predicted"/>
<dbReference type="PANTHER" id="PTHR43038">
    <property type="entry name" value="ATP-BINDING CASSETTE, SUB-FAMILY H, MEMBER 1"/>
    <property type="match status" value="1"/>
</dbReference>
<dbReference type="GO" id="GO:0005524">
    <property type="term" value="F:ATP binding"/>
    <property type="evidence" value="ECO:0007669"/>
    <property type="project" value="UniProtKB-KW"/>
</dbReference>
<dbReference type="SMART" id="SM00382">
    <property type="entry name" value="AAA"/>
    <property type="match status" value="1"/>
</dbReference>
<dbReference type="PROSITE" id="PS50893">
    <property type="entry name" value="ABC_TRANSPORTER_2"/>
    <property type="match status" value="1"/>
</dbReference>
<dbReference type="AlphaFoldDB" id="A0A8S8X717"/>
<accession>A0A8S8X717</accession>
<dbReference type="Gene3D" id="3.40.50.300">
    <property type="entry name" value="P-loop containing nucleotide triphosphate hydrolases"/>
    <property type="match status" value="1"/>
</dbReference>
<dbReference type="PROSITE" id="PS00211">
    <property type="entry name" value="ABC_TRANSPORTER_1"/>
    <property type="match status" value="1"/>
</dbReference>
<dbReference type="PANTHER" id="PTHR43038:SF3">
    <property type="entry name" value="ABC TRANSPORTER G FAMILY MEMBER 20 ISOFORM X1"/>
    <property type="match status" value="1"/>
</dbReference>
<dbReference type="EMBL" id="BOPV01000001">
    <property type="protein sequence ID" value="GIL38843.1"/>
    <property type="molecule type" value="Genomic_DNA"/>
</dbReference>
<evidence type="ECO:0000256" key="2">
    <source>
        <dbReference type="ARBA" id="ARBA00022840"/>
    </source>
</evidence>
<evidence type="ECO:0000259" key="3">
    <source>
        <dbReference type="PROSITE" id="PS50893"/>
    </source>
</evidence>
<keyword evidence="2 4" id="KW-0067">ATP-binding</keyword>
<protein>
    <submittedName>
        <fullName evidence="4">ABC transporter ATP-binding protein</fullName>
    </submittedName>
</protein>
<dbReference type="InterPro" id="IPR003593">
    <property type="entry name" value="AAA+_ATPase"/>
</dbReference>
<keyword evidence="1" id="KW-0547">Nucleotide-binding</keyword>
<dbReference type="SUPFAM" id="SSF52540">
    <property type="entry name" value="P-loop containing nucleoside triphosphate hydrolases"/>
    <property type="match status" value="1"/>
</dbReference>
<dbReference type="InterPro" id="IPR017871">
    <property type="entry name" value="ABC_transporter-like_CS"/>
</dbReference>
<feature type="domain" description="ABC transporter" evidence="3">
    <location>
        <begin position="8"/>
        <end position="235"/>
    </location>
</feature>
<dbReference type="InterPro" id="IPR027417">
    <property type="entry name" value="P-loop_NTPase"/>
</dbReference>
<name>A0A8S8X717_9PROT</name>
<dbReference type="Proteomes" id="UP000681075">
    <property type="component" value="Unassembled WGS sequence"/>
</dbReference>
<dbReference type="InterPro" id="IPR003439">
    <property type="entry name" value="ABC_transporter-like_ATP-bd"/>
</dbReference>
<keyword evidence="5" id="KW-1185">Reference proteome</keyword>
<evidence type="ECO:0000313" key="4">
    <source>
        <dbReference type="EMBL" id="GIL38843.1"/>
    </source>
</evidence>
<dbReference type="GO" id="GO:0016887">
    <property type="term" value="F:ATP hydrolysis activity"/>
    <property type="evidence" value="ECO:0007669"/>
    <property type="project" value="InterPro"/>
</dbReference>
<dbReference type="RefSeq" id="WP_420241903.1">
    <property type="nucleotide sequence ID" value="NZ_BOPV01000001.1"/>
</dbReference>
<evidence type="ECO:0000313" key="5">
    <source>
        <dbReference type="Proteomes" id="UP000681075"/>
    </source>
</evidence>